<organism evidence="2 3">
    <name type="scientific">Dokdonia pacifica</name>
    <dbReference type="NCBI Taxonomy" id="1627892"/>
    <lineage>
        <taxon>Bacteria</taxon>
        <taxon>Pseudomonadati</taxon>
        <taxon>Bacteroidota</taxon>
        <taxon>Flavobacteriia</taxon>
        <taxon>Flavobacteriales</taxon>
        <taxon>Flavobacteriaceae</taxon>
        <taxon>Dokdonia</taxon>
    </lineage>
</organism>
<dbReference type="RefSeq" id="WP_089371403.1">
    <property type="nucleotide sequence ID" value="NZ_BMEP01000001.1"/>
</dbReference>
<protein>
    <recommendedName>
        <fullName evidence="4">Outer membrane protein beta-barrel domain-containing protein</fullName>
    </recommendedName>
</protein>
<evidence type="ECO:0008006" key="4">
    <source>
        <dbReference type="Google" id="ProtNLM"/>
    </source>
</evidence>
<accession>A0A238Z9R9</accession>
<feature type="signal peptide" evidence="1">
    <location>
        <begin position="1"/>
        <end position="22"/>
    </location>
</feature>
<evidence type="ECO:0000256" key="1">
    <source>
        <dbReference type="SAM" id="SignalP"/>
    </source>
</evidence>
<feature type="chain" id="PRO_5012037210" description="Outer membrane protein beta-barrel domain-containing protein" evidence="1">
    <location>
        <begin position="23"/>
        <end position="248"/>
    </location>
</feature>
<dbReference type="OrthoDB" id="1256349at2"/>
<dbReference type="Proteomes" id="UP000198379">
    <property type="component" value="Unassembled WGS sequence"/>
</dbReference>
<reference evidence="2 3" key="1">
    <citation type="submission" date="2017-06" db="EMBL/GenBank/DDBJ databases">
        <authorList>
            <person name="Kim H.J."/>
            <person name="Triplett B.A."/>
        </authorList>
    </citation>
    <scope>NUCLEOTIDE SEQUENCE [LARGE SCALE GENOMIC DNA]</scope>
    <source>
        <strain evidence="2 3">DSM 25597</strain>
    </source>
</reference>
<sequence length="248" mass="28827">MKTTFFTIVLTILLSNSLIAQTEDIEDTKDTSSKFTYPDAYFTFDPINTFVPVPLPRLNVGYFMPISKSDRWRIGTSVGYGAKQFSIYSEVRKDDYRLWEIRPQLIYHLKRGTRVKAFFSLELFYINHTETRENSRFRPESDFPLIGIGPSFDENTIGFDQADYRRIKYGFTINYGDYIRFSDRIGLRSSAGIGIRIKDNQYSNILNPQSNDSDSFVTPYFLKEGVSVGAEVHLSFRLYFTTRKKDKS</sequence>
<evidence type="ECO:0000313" key="3">
    <source>
        <dbReference type="Proteomes" id="UP000198379"/>
    </source>
</evidence>
<keyword evidence="1" id="KW-0732">Signal</keyword>
<dbReference type="AlphaFoldDB" id="A0A238Z9R9"/>
<gene>
    <name evidence="2" type="ORF">SAMN06265376_10367</name>
</gene>
<evidence type="ECO:0000313" key="2">
    <source>
        <dbReference type="EMBL" id="SNR80256.1"/>
    </source>
</evidence>
<name>A0A238Z9R9_9FLAO</name>
<keyword evidence="3" id="KW-1185">Reference proteome</keyword>
<dbReference type="EMBL" id="FZNY01000003">
    <property type="protein sequence ID" value="SNR80256.1"/>
    <property type="molecule type" value="Genomic_DNA"/>
</dbReference>
<proteinExistence type="predicted"/>